<organism evidence="2 3">
    <name type="scientific">Fodinibius sediminis</name>
    <dbReference type="NCBI Taxonomy" id="1214077"/>
    <lineage>
        <taxon>Bacteria</taxon>
        <taxon>Pseudomonadati</taxon>
        <taxon>Balneolota</taxon>
        <taxon>Balneolia</taxon>
        <taxon>Balneolales</taxon>
        <taxon>Balneolaceae</taxon>
        <taxon>Fodinibius</taxon>
    </lineage>
</organism>
<dbReference type="NCBIfam" id="NF006689">
    <property type="entry name" value="PRK09237.1"/>
    <property type="match status" value="1"/>
</dbReference>
<keyword evidence="1" id="KW-0862">Zinc</keyword>
<dbReference type="PIRSF" id="PIRSF039004">
    <property type="entry name" value="ADE_EF_0837"/>
    <property type="match status" value="1"/>
</dbReference>
<feature type="binding site" evidence="1">
    <location>
        <position position="320"/>
    </location>
    <ligand>
        <name>Zn(2+)</name>
        <dbReference type="ChEBI" id="CHEBI:29105"/>
        <label>1</label>
    </ligand>
</feature>
<keyword evidence="3" id="KW-1185">Reference proteome</keyword>
<evidence type="ECO:0000313" key="2">
    <source>
        <dbReference type="EMBL" id="SMO50449.1"/>
    </source>
</evidence>
<feature type="binding site" evidence="1">
    <location>
        <position position="103"/>
    </location>
    <ligand>
        <name>Zn(2+)</name>
        <dbReference type="ChEBI" id="CHEBI:29105"/>
        <label>1</label>
    </ligand>
</feature>
<accession>A0A521BTH9</accession>
<gene>
    <name evidence="2" type="ORF">SAMN06265218_1043</name>
</gene>
<dbReference type="EMBL" id="FXTH01000004">
    <property type="protein sequence ID" value="SMO50449.1"/>
    <property type="molecule type" value="Genomic_DNA"/>
</dbReference>
<dbReference type="PANTHER" id="PTHR42717:SF1">
    <property type="entry name" value="IMIDAZOLONEPROPIONASE AND RELATED AMIDOHYDROLASES"/>
    <property type="match status" value="1"/>
</dbReference>
<dbReference type="Gene3D" id="2.30.40.10">
    <property type="entry name" value="Urease, subunit C, domain 1"/>
    <property type="match status" value="1"/>
</dbReference>
<dbReference type="Gene3D" id="3.20.20.140">
    <property type="entry name" value="Metal-dependent hydrolases"/>
    <property type="match status" value="1"/>
</dbReference>
<dbReference type="SUPFAM" id="SSF51338">
    <property type="entry name" value="Composite domain of metallo-dependent hydrolases"/>
    <property type="match status" value="1"/>
</dbReference>
<dbReference type="InterPro" id="IPR032466">
    <property type="entry name" value="Metal_Hydrolase"/>
</dbReference>
<dbReference type="InterPro" id="IPR020043">
    <property type="entry name" value="Deacetylase_Atu3266-like"/>
</dbReference>
<feature type="binding site" evidence="1">
    <location>
        <position position="105"/>
    </location>
    <ligand>
        <name>Zn(2+)</name>
        <dbReference type="ChEBI" id="CHEBI:29105"/>
        <label>1</label>
    </ligand>
</feature>
<keyword evidence="1" id="KW-0479">Metal-binding</keyword>
<evidence type="ECO:0000313" key="3">
    <source>
        <dbReference type="Proteomes" id="UP000317593"/>
    </source>
</evidence>
<dbReference type="PANTHER" id="PTHR42717">
    <property type="entry name" value="DIHYDROOROTASE-RELATED"/>
    <property type="match status" value="1"/>
</dbReference>
<dbReference type="GO" id="GO:0016810">
    <property type="term" value="F:hydrolase activity, acting on carbon-nitrogen (but not peptide) bonds"/>
    <property type="evidence" value="ECO:0007669"/>
    <property type="project" value="InterPro"/>
</dbReference>
<proteinExistence type="predicted"/>
<name>A0A521BTH9_9BACT</name>
<dbReference type="GO" id="GO:0046872">
    <property type="term" value="F:metal ion binding"/>
    <property type="evidence" value="ECO:0007669"/>
    <property type="project" value="UniProtKB-KW"/>
</dbReference>
<evidence type="ECO:0000256" key="1">
    <source>
        <dbReference type="PIRSR" id="PIRSR039004-1"/>
    </source>
</evidence>
<dbReference type="InterPro" id="IPR011059">
    <property type="entry name" value="Metal-dep_hydrolase_composite"/>
</dbReference>
<dbReference type="Proteomes" id="UP000317593">
    <property type="component" value="Unassembled WGS sequence"/>
</dbReference>
<dbReference type="AlphaFoldDB" id="A0A521BTH9"/>
<dbReference type="SUPFAM" id="SSF51556">
    <property type="entry name" value="Metallo-dependent hydrolases"/>
    <property type="match status" value="1"/>
</dbReference>
<reference evidence="2 3" key="1">
    <citation type="submission" date="2017-05" db="EMBL/GenBank/DDBJ databases">
        <authorList>
            <person name="Varghese N."/>
            <person name="Submissions S."/>
        </authorList>
    </citation>
    <scope>NUCLEOTIDE SEQUENCE [LARGE SCALE GENOMIC DNA]</scope>
    <source>
        <strain evidence="2 3">DSM 21194</strain>
    </source>
</reference>
<protein>
    <submittedName>
        <fullName evidence="2">Dihydroorotase</fullName>
    </submittedName>
</protein>
<sequence length="431" mass="46990">MTMVSCWSEMRNILFKVTYDAAKAALPAILVCLLPVCAGAQSYDLLLKGGHVIDPKNGIDQSMDLGIKGKTIARVARDIPPGEALKVIDVSGLYVVPGLIDPHAHVFFGSDPEKGFNGGASSVSPDAFSFRSGITTIVDAGDAGWRNFPDFRKQVIEQSDTRVLAFINIFGHGLTSGSGIYKMDDIDIDSTLSMVRRYPDDIVGVRIGHFLGKSWVPFEAALKSAQQSNRPLLLECHTPELSLDELLERMRPGDIFTHAFGAVNDRLSILDEEDKIQSYVLEAREQGIVFDVGHGGGSFHYSLAVPASEQGLFPDTFGTDLHRYSMNGGMKDMLNIMSTYLTLGQRLKEVIAGGSWKAAKAIQRSDLGHLDEGGVADIAVLKVEKGNFGYVDSGGNRIDGNKKLNAELTIREGEIVWDQNGLSAKRWQENQ</sequence>
<feature type="binding site" evidence="1">
    <location>
        <position position="258"/>
    </location>
    <ligand>
        <name>Zn(2+)</name>
        <dbReference type="ChEBI" id="CHEBI:29105"/>
        <label>2</label>
    </ligand>
</feature>
<dbReference type="GO" id="GO:0019213">
    <property type="term" value="F:deacetylase activity"/>
    <property type="evidence" value="ECO:0007669"/>
    <property type="project" value="InterPro"/>
</dbReference>